<organism evidence="1 2">
    <name type="scientific">Trifolium pratense</name>
    <name type="common">Red clover</name>
    <dbReference type="NCBI Taxonomy" id="57577"/>
    <lineage>
        <taxon>Eukaryota</taxon>
        <taxon>Viridiplantae</taxon>
        <taxon>Streptophyta</taxon>
        <taxon>Embryophyta</taxon>
        <taxon>Tracheophyta</taxon>
        <taxon>Spermatophyta</taxon>
        <taxon>Magnoliopsida</taxon>
        <taxon>eudicotyledons</taxon>
        <taxon>Gunneridae</taxon>
        <taxon>Pentapetalae</taxon>
        <taxon>rosids</taxon>
        <taxon>fabids</taxon>
        <taxon>Fabales</taxon>
        <taxon>Fabaceae</taxon>
        <taxon>Papilionoideae</taxon>
        <taxon>50 kb inversion clade</taxon>
        <taxon>NPAAA clade</taxon>
        <taxon>Hologalegina</taxon>
        <taxon>IRL clade</taxon>
        <taxon>Trifolieae</taxon>
        <taxon>Trifolium</taxon>
    </lineage>
</organism>
<comment type="caution">
    <text evidence="1">The sequence shown here is derived from an EMBL/GenBank/DDBJ whole genome shotgun (WGS) entry which is preliminary data.</text>
</comment>
<reference evidence="1 2" key="1">
    <citation type="journal article" date="2014" name="Am. J. Bot.">
        <title>Genome assembly and annotation for red clover (Trifolium pratense; Fabaceae).</title>
        <authorList>
            <person name="Istvanek J."/>
            <person name="Jaros M."/>
            <person name="Krenek A."/>
            <person name="Repkova J."/>
        </authorList>
    </citation>
    <scope>NUCLEOTIDE SEQUENCE [LARGE SCALE GENOMIC DNA]</scope>
    <source>
        <strain evidence="2">cv. Tatra</strain>
        <tissue evidence="1">Young leaves</tissue>
    </source>
</reference>
<accession>A0A2K3JYZ7</accession>
<name>A0A2K3JYZ7_TRIPR</name>
<dbReference type="EMBL" id="ASHM01131010">
    <property type="protein sequence ID" value="PNX59216.1"/>
    <property type="molecule type" value="Genomic_DNA"/>
</dbReference>
<sequence>MASEERWRGRN</sequence>
<evidence type="ECO:0000313" key="2">
    <source>
        <dbReference type="Proteomes" id="UP000236291"/>
    </source>
</evidence>
<protein>
    <submittedName>
        <fullName evidence="1">Uncharacterized protein</fullName>
    </submittedName>
</protein>
<dbReference type="Proteomes" id="UP000236291">
    <property type="component" value="Unassembled WGS sequence"/>
</dbReference>
<proteinExistence type="predicted"/>
<gene>
    <name evidence="1" type="ORF">L195_g059579</name>
</gene>
<feature type="non-terminal residue" evidence="1">
    <location>
        <position position="11"/>
    </location>
</feature>
<evidence type="ECO:0000313" key="1">
    <source>
        <dbReference type="EMBL" id="PNX59216.1"/>
    </source>
</evidence>
<reference evidence="1 2" key="2">
    <citation type="journal article" date="2017" name="Front. Plant Sci.">
        <title>Gene Classification and Mining of Molecular Markers Useful in Red Clover (Trifolium pratense) Breeding.</title>
        <authorList>
            <person name="Istvanek J."/>
            <person name="Dluhosova J."/>
            <person name="Dluhos P."/>
            <person name="Patkova L."/>
            <person name="Nedelnik J."/>
            <person name="Repkova J."/>
        </authorList>
    </citation>
    <scope>NUCLEOTIDE SEQUENCE [LARGE SCALE GENOMIC DNA]</scope>
    <source>
        <strain evidence="2">cv. Tatra</strain>
        <tissue evidence="1">Young leaves</tissue>
    </source>
</reference>